<dbReference type="RefSeq" id="WP_224001415.1">
    <property type="nucleotide sequence ID" value="NZ_CAJZAF010000007.1"/>
</dbReference>
<dbReference type="EMBL" id="CAJZAF010000007">
    <property type="protein sequence ID" value="CAG9170005.1"/>
    <property type="molecule type" value="Genomic_DNA"/>
</dbReference>
<gene>
    <name evidence="1" type="ORF">LMG23994_01772</name>
</gene>
<evidence type="ECO:0000313" key="2">
    <source>
        <dbReference type="Proteomes" id="UP000701702"/>
    </source>
</evidence>
<reference evidence="1 2" key="1">
    <citation type="submission" date="2021-08" db="EMBL/GenBank/DDBJ databases">
        <authorList>
            <person name="Peeters C."/>
        </authorList>
    </citation>
    <scope>NUCLEOTIDE SEQUENCE [LARGE SCALE GENOMIC DNA]</scope>
    <source>
        <strain evidence="1 2">LMG 23994</strain>
    </source>
</reference>
<sequence length="411" mass="46113">MGVKQFGCVRFDSDDPNMGGWASVGGQDAYRISSVGNLDNDTLWWTNLSFQAMFEANLNKTAYIKRTTYLNSWLQDGQVEICQGWGFLRRTHTEKAITEALGAIFDRVMRFAGEKYGIQYHRSVPVHDNLADEMRCKMLPDKDPHIGPEVDGALWAAHQYYTYCVTPHYNRDETVAVRFAVPAVAYAHEMLNAIVPTDQVEFVQADRLPPAHERLEWVINHPRPALARVTVSNVHPDYVNVIAFANGAKAGSNRSWVSQPELLLLSKYANVEISALFLFGGYETLPPECELPTFTAMQAMTPSAEIITTNHWLGLARENCFRLEPKSNDARAVSPRAAWMTAIDRFVMFTYALQLHRAGILVRRYGAGSVTVLVPKHNYRDAYEIASAVGLIAPPTLVSDIDVQEELHSYG</sequence>
<proteinExistence type="predicted"/>
<evidence type="ECO:0000313" key="1">
    <source>
        <dbReference type="EMBL" id="CAG9170005.1"/>
    </source>
</evidence>
<protein>
    <submittedName>
        <fullName evidence="1">Uncharacterized protein</fullName>
    </submittedName>
</protein>
<accession>A0ABN7YDE4</accession>
<organism evidence="1 2">
    <name type="scientific">Cupriavidus pinatubonensis</name>
    <dbReference type="NCBI Taxonomy" id="248026"/>
    <lineage>
        <taxon>Bacteria</taxon>
        <taxon>Pseudomonadati</taxon>
        <taxon>Pseudomonadota</taxon>
        <taxon>Betaproteobacteria</taxon>
        <taxon>Burkholderiales</taxon>
        <taxon>Burkholderiaceae</taxon>
        <taxon>Cupriavidus</taxon>
    </lineage>
</organism>
<name>A0ABN7YDE4_9BURK</name>
<dbReference type="Proteomes" id="UP000701702">
    <property type="component" value="Unassembled WGS sequence"/>
</dbReference>
<comment type="caution">
    <text evidence="1">The sequence shown here is derived from an EMBL/GenBank/DDBJ whole genome shotgun (WGS) entry which is preliminary data.</text>
</comment>
<keyword evidence="2" id="KW-1185">Reference proteome</keyword>